<dbReference type="AlphaFoldDB" id="A0AAQ3TWD7"/>
<keyword evidence="2" id="KW-1185">Reference proteome</keyword>
<gene>
    <name evidence="1" type="ORF">U9M48_026026</name>
</gene>
<protein>
    <submittedName>
        <fullName evidence="1">Uncharacterized protein</fullName>
    </submittedName>
</protein>
<evidence type="ECO:0000313" key="2">
    <source>
        <dbReference type="Proteomes" id="UP001341281"/>
    </source>
</evidence>
<evidence type="ECO:0000313" key="1">
    <source>
        <dbReference type="EMBL" id="WVZ78287.1"/>
    </source>
</evidence>
<dbReference type="EMBL" id="CP144749">
    <property type="protein sequence ID" value="WVZ78287.1"/>
    <property type="molecule type" value="Genomic_DNA"/>
</dbReference>
<organism evidence="1 2">
    <name type="scientific">Paspalum notatum var. saurae</name>
    <dbReference type="NCBI Taxonomy" id="547442"/>
    <lineage>
        <taxon>Eukaryota</taxon>
        <taxon>Viridiplantae</taxon>
        <taxon>Streptophyta</taxon>
        <taxon>Embryophyta</taxon>
        <taxon>Tracheophyta</taxon>
        <taxon>Spermatophyta</taxon>
        <taxon>Magnoliopsida</taxon>
        <taxon>Liliopsida</taxon>
        <taxon>Poales</taxon>
        <taxon>Poaceae</taxon>
        <taxon>PACMAD clade</taxon>
        <taxon>Panicoideae</taxon>
        <taxon>Andropogonodae</taxon>
        <taxon>Paspaleae</taxon>
        <taxon>Paspalinae</taxon>
        <taxon>Paspalum</taxon>
    </lineage>
</organism>
<reference evidence="1 2" key="1">
    <citation type="submission" date="2024-02" db="EMBL/GenBank/DDBJ databases">
        <title>High-quality chromosome-scale genome assembly of Pensacola bahiagrass (Paspalum notatum Flugge var. saurae).</title>
        <authorList>
            <person name="Vega J.M."/>
            <person name="Podio M."/>
            <person name="Orjuela J."/>
            <person name="Siena L.A."/>
            <person name="Pessino S.C."/>
            <person name="Combes M.C."/>
            <person name="Mariac C."/>
            <person name="Albertini E."/>
            <person name="Pupilli F."/>
            <person name="Ortiz J.P.A."/>
            <person name="Leblanc O."/>
        </authorList>
    </citation>
    <scope>NUCLEOTIDE SEQUENCE [LARGE SCALE GENOMIC DNA]</scope>
    <source>
        <strain evidence="1">R1</strain>
        <tissue evidence="1">Leaf</tissue>
    </source>
</reference>
<sequence>MTPSAGLLATSPTGFCTASPPAVARSPGPASALPPRRLPLPQVVTLPPCWPLRGLSGRPAHCLPAAGLLAAFLRPPAAATAVRPTRLPWCPPPQAAERPPLPASTSRYELTKYRCEYLPESFAGSKALLTPPGRSHFGSRQQTLKKAYSGEQIAEQEVGNGSKHAPSATSFGDARFSIVN</sequence>
<name>A0AAQ3TWD7_PASNO</name>
<proteinExistence type="predicted"/>
<accession>A0AAQ3TWD7</accession>
<dbReference type="Proteomes" id="UP001341281">
    <property type="component" value="Chromosome 05"/>
</dbReference>